<evidence type="ECO:0000256" key="1">
    <source>
        <dbReference type="ARBA" id="ARBA00023159"/>
    </source>
</evidence>
<dbReference type="InterPro" id="IPR014710">
    <property type="entry name" value="RmlC-like_jellyroll"/>
</dbReference>
<proteinExistence type="predicted"/>
<dbReference type="SUPFAM" id="SSF51206">
    <property type="entry name" value="cAMP-binding domain-like"/>
    <property type="match status" value="1"/>
</dbReference>
<accession>A0ABW5S2X1</accession>
<evidence type="ECO:0000313" key="2">
    <source>
        <dbReference type="EMBL" id="MFD2693389.1"/>
    </source>
</evidence>
<evidence type="ECO:0000313" key="3">
    <source>
        <dbReference type="Proteomes" id="UP001597399"/>
    </source>
</evidence>
<reference evidence="3" key="1">
    <citation type="journal article" date="2019" name="Int. J. Syst. Evol. Microbiol.">
        <title>The Global Catalogue of Microorganisms (GCM) 10K type strain sequencing project: providing services to taxonomists for standard genome sequencing and annotation.</title>
        <authorList>
            <consortium name="The Broad Institute Genomics Platform"/>
            <consortium name="The Broad Institute Genome Sequencing Center for Infectious Disease"/>
            <person name="Wu L."/>
            <person name="Ma J."/>
        </authorList>
    </citation>
    <scope>NUCLEOTIDE SEQUENCE [LARGE SCALE GENOMIC DNA]</scope>
    <source>
        <strain evidence="3">TISTR 2466</strain>
    </source>
</reference>
<protein>
    <submittedName>
        <fullName evidence="2">Crp/Fnr family transcriptional regulator</fullName>
    </submittedName>
</protein>
<dbReference type="EMBL" id="JBHUMQ010000017">
    <property type="protein sequence ID" value="MFD2693389.1"/>
    <property type="molecule type" value="Genomic_DNA"/>
</dbReference>
<comment type="caution">
    <text evidence="2">The sequence shown here is derived from an EMBL/GenBank/DDBJ whole genome shotgun (WGS) entry which is preliminary data.</text>
</comment>
<organism evidence="2 3">
    <name type="scientific">Sporolactobacillus shoreicorticis</name>
    <dbReference type="NCBI Taxonomy" id="1923877"/>
    <lineage>
        <taxon>Bacteria</taxon>
        <taxon>Bacillati</taxon>
        <taxon>Bacillota</taxon>
        <taxon>Bacilli</taxon>
        <taxon>Bacillales</taxon>
        <taxon>Sporolactobacillaceae</taxon>
        <taxon>Sporolactobacillus</taxon>
    </lineage>
</organism>
<dbReference type="Gene3D" id="2.60.120.10">
    <property type="entry name" value="Jelly Rolls"/>
    <property type="match status" value="1"/>
</dbReference>
<gene>
    <name evidence="2" type="ORF">ACFSUE_07050</name>
</gene>
<name>A0ABW5S2X1_9BACL</name>
<dbReference type="RefSeq" id="WP_253060053.1">
    <property type="nucleotide sequence ID" value="NZ_JAMXWM010000005.1"/>
</dbReference>
<sequence>MKPVFKNQLTEKIYSYIDASDKELNSFIQLLKPISIQKGDFFIRSGDTKPWFGLIISGLFRGFYIKESGEEFTKHFFRENDFMSAHSRSLVDIDYLPEASEYYFQALEDSIVLKVDDIKEAKRLLMHPCWVEMFSKEIERIHKIEEGRIQSLMLDDATQRYLRFKQNFPGLENRIKQLQIASYIGISPVSLSRIRAKLKSLNIG</sequence>
<keyword evidence="3" id="KW-1185">Reference proteome</keyword>
<dbReference type="Proteomes" id="UP001597399">
    <property type="component" value="Unassembled WGS sequence"/>
</dbReference>
<dbReference type="InterPro" id="IPR018490">
    <property type="entry name" value="cNMP-bd_dom_sf"/>
</dbReference>
<keyword evidence="1" id="KW-0010">Activator</keyword>